<comment type="caution">
    <text evidence="7">The sequence shown here is derived from an EMBL/GenBank/DDBJ whole genome shotgun (WGS) entry which is preliminary data.</text>
</comment>
<dbReference type="InterPro" id="IPR038330">
    <property type="entry name" value="TspO/MBR-related_sf"/>
</dbReference>
<keyword evidence="5 6" id="KW-0472">Membrane</keyword>
<feature type="transmembrane region" description="Helical" evidence="6">
    <location>
        <begin position="141"/>
        <end position="164"/>
    </location>
</feature>
<evidence type="ECO:0000256" key="4">
    <source>
        <dbReference type="ARBA" id="ARBA00022989"/>
    </source>
</evidence>
<dbReference type="CDD" id="cd15904">
    <property type="entry name" value="TSPO_MBR"/>
    <property type="match status" value="1"/>
</dbReference>
<feature type="transmembrane region" description="Helical" evidence="6">
    <location>
        <begin position="90"/>
        <end position="109"/>
    </location>
</feature>
<evidence type="ECO:0000256" key="6">
    <source>
        <dbReference type="SAM" id="Phobius"/>
    </source>
</evidence>
<dbReference type="Pfam" id="PF03073">
    <property type="entry name" value="TspO_MBR"/>
    <property type="match status" value="1"/>
</dbReference>
<keyword evidence="8" id="KW-1185">Reference proteome</keyword>
<evidence type="ECO:0000256" key="1">
    <source>
        <dbReference type="ARBA" id="ARBA00004141"/>
    </source>
</evidence>
<evidence type="ECO:0000313" key="8">
    <source>
        <dbReference type="Proteomes" id="UP000028702"/>
    </source>
</evidence>
<feature type="transmembrane region" description="Helical" evidence="6">
    <location>
        <begin position="115"/>
        <end position="134"/>
    </location>
</feature>
<evidence type="ECO:0000256" key="3">
    <source>
        <dbReference type="ARBA" id="ARBA00022692"/>
    </source>
</evidence>
<dbReference type="PANTHER" id="PTHR10057">
    <property type="entry name" value="PERIPHERAL-TYPE BENZODIAZEPINE RECEPTOR"/>
    <property type="match status" value="1"/>
</dbReference>
<dbReference type="STRING" id="1333998.M2A_3100"/>
<proteinExistence type="inferred from homology"/>
<dbReference type="PANTHER" id="PTHR10057:SF0">
    <property type="entry name" value="TRANSLOCATOR PROTEIN"/>
    <property type="match status" value="1"/>
</dbReference>
<organism evidence="7 8">
    <name type="scientific">Tepidicaulis marinus</name>
    <dbReference type="NCBI Taxonomy" id="1333998"/>
    <lineage>
        <taxon>Bacteria</taxon>
        <taxon>Pseudomonadati</taxon>
        <taxon>Pseudomonadota</taxon>
        <taxon>Alphaproteobacteria</taxon>
        <taxon>Hyphomicrobiales</taxon>
        <taxon>Parvibaculaceae</taxon>
        <taxon>Tepidicaulis</taxon>
    </lineage>
</organism>
<feature type="transmembrane region" description="Helical" evidence="6">
    <location>
        <begin position="58"/>
        <end position="78"/>
    </location>
</feature>
<sequence length="165" mass="18181">MEKAARRQLSLGRSLAGFALFLASVVLVSALGGMMTASSVSSWYQTLERPSFNPPDWVFAPVWSALYLMMALAAWRVWRMEAAGRGAALALFYGQLAANLGWSAIFFGLRAPGWALAEIVLLLVLITLTMRAFWRIDRVAGALFVPYLLWTAYATLLNASIVFLN</sequence>
<keyword evidence="3 6" id="KW-0812">Transmembrane</keyword>
<dbReference type="Proteomes" id="UP000028702">
    <property type="component" value="Unassembled WGS sequence"/>
</dbReference>
<dbReference type="GO" id="GO:0033013">
    <property type="term" value="P:tetrapyrrole metabolic process"/>
    <property type="evidence" value="ECO:0007669"/>
    <property type="project" value="UniProtKB-ARBA"/>
</dbReference>
<protein>
    <submittedName>
        <fullName evidence="7">TspO and MBR like protein</fullName>
    </submittedName>
</protein>
<accession>A0A081BEY3</accession>
<dbReference type="PIRSF" id="PIRSF005859">
    <property type="entry name" value="PBR"/>
    <property type="match status" value="1"/>
</dbReference>
<evidence type="ECO:0000256" key="5">
    <source>
        <dbReference type="ARBA" id="ARBA00023136"/>
    </source>
</evidence>
<dbReference type="Gene3D" id="1.20.1260.100">
    <property type="entry name" value="TspO/MBR protein"/>
    <property type="match status" value="1"/>
</dbReference>
<keyword evidence="4 6" id="KW-1133">Transmembrane helix</keyword>
<dbReference type="InterPro" id="IPR004307">
    <property type="entry name" value="TspO_MBR"/>
</dbReference>
<dbReference type="eggNOG" id="COG3476">
    <property type="taxonomic scope" value="Bacteria"/>
</dbReference>
<dbReference type="GO" id="GO:0016020">
    <property type="term" value="C:membrane"/>
    <property type="evidence" value="ECO:0007669"/>
    <property type="project" value="UniProtKB-SubCell"/>
</dbReference>
<name>A0A081BEY3_9HYPH</name>
<comment type="subcellular location">
    <subcellularLocation>
        <location evidence="1">Membrane</location>
        <topology evidence="1">Multi-pass membrane protein</topology>
    </subcellularLocation>
</comment>
<dbReference type="AlphaFoldDB" id="A0A081BEY3"/>
<evidence type="ECO:0000313" key="7">
    <source>
        <dbReference type="EMBL" id="GAK46601.1"/>
    </source>
</evidence>
<evidence type="ECO:0000256" key="2">
    <source>
        <dbReference type="ARBA" id="ARBA00007524"/>
    </source>
</evidence>
<dbReference type="EMBL" id="BBIO01000022">
    <property type="protein sequence ID" value="GAK46601.1"/>
    <property type="molecule type" value="Genomic_DNA"/>
</dbReference>
<gene>
    <name evidence="7" type="ORF">M2A_3100</name>
</gene>
<dbReference type="FunFam" id="1.20.1260.100:FF:000001">
    <property type="entry name" value="translocator protein 2"/>
    <property type="match status" value="1"/>
</dbReference>
<reference evidence="7 8" key="1">
    <citation type="submission" date="2014-07" db="EMBL/GenBank/DDBJ databases">
        <title>Tepidicaulis marinum gen. nov., sp. nov., a novel marine bacterium denitrifying nitrate to nitrous oxide strictly under microaerobic conditions.</title>
        <authorList>
            <person name="Takeuchi M."/>
            <person name="Yamagishi T."/>
            <person name="Kamagata Y."/>
            <person name="Oshima K."/>
            <person name="Hattori M."/>
            <person name="Katayama T."/>
            <person name="Hanada S."/>
            <person name="Tamaki H."/>
            <person name="Marumo K."/>
            <person name="Maeda H."/>
            <person name="Nedachi M."/>
            <person name="Iwasaki W."/>
            <person name="Suwa Y."/>
            <person name="Sakata S."/>
        </authorList>
    </citation>
    <scope>NUCLEOTIDE SEQUENCE [LARGE SCALE GENOMIC DNA]</scope>
    <source>
        <strain evidence="7 8">MA2</strain>
    </source>
</reference>
<comment type="similarity">
    <text evidence="2">Belongs to the TspO/BZRP family.</text>
</comment>